<protein>
    <recommendedName>
        <fullName evidence="3">Antitoxin VbhA domain-containing protein</fullName>
    </recommendedName>
</protein>
<reference evidence="1 2" key="1">
    <citation type="submission" date="2013-02" db="EMBL/GenBank/DDBJ databases">
        <title>Whole genome shotgun sequence of Gordonia malaquae NBRC 108250.</title>
        <authorList>
            <person name="Yoshida I."/>
            <person name="Hosoyama A."/>
            <person name="Tsuchikane K."/>
            <person name="Ando Y."/>
            <person name="Baba S."/>
            <person name="Ohji S."/>
            <person name="Hamada M."/>
            <person name="Tamura T."/>
            <person name="Yamazoe A."/>
            <person name="Yamazaki S."/>
            <person name="Fujita N."/>
        </authorList>
    </citation>
    <scope>NUCLEOTIDE SEQUENCE [LARGE SCALE GENOMIC DNA]</scope>
    <source>
        <strain evidence="1 2">NBRC 108250</strain>
    </source>
</reference>
<dbReference type="Proteomes" id="UP000035009">
    <property type="component" value="Unassembled WGS sequence"/>
</dbReference>
<accession>M3V0H7</accession>
<gene>
    <name evidence="1" type="ORF">GM1_055_00030</name>
</gene>
<evidence type="ECO:0000313" key="2">
    <source>
        <dbReference type="Proteomes" id="UP000035009"/>
    </source>
</evidence>
<evidence type="ECO:0008006" key="3">
    <source>
        <dbReference type="Google" id="ProtNLM"/>
    </source>
</evidence>
<keyword evidence="2" id="KW-1185">Reference proteome</keyword>
<proteinExistence type="predicted"/>
<sequence>MVDERSVPAYTEAQAIAGMIAGHRMAGMEPTPGDVAAAQRGFRGESTAEDERVRVLAEITASRSAAPPDGQPLRD</sequence>
<dbReference type="AlphaFoldDB" id="M3V0H7"/>
<dbReference type="EMBL" id="BAOP01000055">
    <property type="protein sequence ID" value="GAC81972.1"/>
    <property type="molecule type" value="Genomic_DNA"/>
</dbReference>
<comment type="caution">
    <text evidence="1">The sequence shown here is derived from an EMBL/GenBank/DDBJ whole genome shotgun (WGS) entry which is preliminary data.</text>
</comment>
<name>M3V0H7_GORML</name>
<evidence type="ECO:0000313" key="1">
    <source>
        <dbReference type="EMBL" id="GAC81972.1"/>
    </source>
</evidence>
<dbReference type="RefSeq" id="WP_008382139.1">
    <property type="nucleotide sequence ID" value="NZ_BAOP01000055.1"/>
</dbReference>
<dbReference type="InterPro" id="IPR033788">
    <property type="entry name" value="VbhA-like"/>
</dbReference>
<dbReference type="OrthoDB" id="4382141at2"/>
<organism evidence="1 2">
    <name type="scientific">Gordonia malaquae NBRC 108250</name>
    <dbReference type="NCBI Taxonomy" id="1223542"/>
    <lineage>
        <taxon>Bacteria</taxon>
        <taxon>Bacillati</taxon>
        <taxon>Actinomycetota</taxon>
        <taxon>Actinomycetes</taxon>
        <taxon>Mycobacteriales</taxon>
        <taxon>Gordoniaceae</taxon>
        <taxon>Gordonia</taxon>
    </lineage>
</organism>
<dbReference type="CDD" id="cd11586">
    <property type="entry name" value="VbhA_like"/>
    <property type="match status" value="1"/>
</dbReference>